<dbReference type="RefSeq" id="WP_139170108.1">
    <property type="nucleotide sequence ID" value="NZ_BKAT01000011.1"/>
</dbReference>
<evidence type="ECO:0000313" key="2">
    <source>
        <dbReference type="EMBL" id="SEA50350.1"/>
    </source>
</evidence>
<name>A0A1H4BQJ6_9BACT</name>
<feature type="signal peptide" evidence="1">
    <location>
        <begin position="1"/>
        <end position="20"/>
    </location>
</feature>
<dbReference type="Proteomes" id="UP000199656">
    <property type="component" value="Unassembled WGS sequence"/>
</dbReference>
<dbReference type="EMBL" id="FNRL01000008">
    <property type="protein sequence ID" value="SEA50350.1"/>
    <property type="molecule type" value="Genomic_DNA"/>
</dbReference>
<keyword evidence="1" id="KW-0732">Signal</keyword>
<proteinExistence type="predicted"/>
<feature type="chain" id="PRO_5011552961" description="Lipoprotein" evidence="1">
    <location>
        <begin position="21"/>
        <end position="153"/>
    </location>
</feature>
<organism evidence="2 3">
    <name type="scientific">Chitinophaga terrae</name>
    <name type="common">ex Kim and Jung 2007</name>
    <dbReference type="NCBI Taxonomy" id="408074"/>
    <lineage>
        <taxon>Bacteria</taxon>
        <taxon>Pseudomonadati</taxon>
        <taxon>Bacteroidota</taxon>
        <taxon>Chitinophagia</taxon>
        <taxon>Chitinophagales</taxon>
        <taxon>Chitinophagaceae</taxon>
        <taxon>Chitinophaga</taxon>
    </lineage>
</organism>
<sequence>MKKQLPIFLMQLSAAFFLLSSCVKEVPADYPLSLNPGPDFTVPDPANSAKYEFISVNGACSDAVVEGAYTVGKAADATNFIRVTVYVTRTGAWTMKTPVVNGVSFAGQGTFNDTGLQPVKLLASGTPVRAQTYNTTMTAANGNCSTTFTCEQP</sequence>
<dbReference type="OrthoDB" id="661657at2"/>
<evidence type="ECO:0008006" key="4">
    <source>
        <dbReference type="Google" id="ProtNLM"/>
    </source>
</evidence>
<evidence type="ECO:0000256" key="1">
    <source>
        <dbReference type="SAM" id="SignalP"/>
    </source>
</evidence>
<reference evidence="3" key="1">
    <citation type="submission" date="2016-10" db="EMBL/GenBank/DDBJ databases">
        <authorList>
            <person name="Varghese N."/>
            <person name="Submissions S."/>
        </authorList>
    </citation>
    <scope>NUCLEOTIDE SEQUENCE [LARGE SCALE GENOMIC DNA]</scope>
    <source>
        <strain evidence="3">DSM 23920</strain>
    </source>
</reference>
<dbReference type="AlphaFoldDB" id="A0A1H4BQJ6"/>
<keyword evidence="3" id="KW-1185">Reference proteome</keyword>
<protein>
    <recommendedName>
        <fullName evidence="4">Lipoprotein</fullName>
    </recommendedName>
</protein>
<accession>A0A1H4BQJ6</accession>
<gene>
    <name evidence="2" type="ORF">SAMN05660909_02223</name>
</gene>
<dbReference type="PROSITE" id="PS51257">
    <property type="entry name" value="PROKAR_LIPOPROTEIN"/>
    <property type="match status" value="1"/>
</dbReference>
<evidence type="ECO:0000313" key="3">
    <source>
        <dbReference type="Proteomes" id="UP000199656"/>
    </source>
</evidence>